<dbReference type="EMBL" id="JBHUMR010000008">
    <property type="protein sequence ID" value="MFD2617117.1"/>
    <property type="molecule type" value="Genomic_DNA"/>
</dbReference>
<evidence type="ECO:0000313" key="1">
    <source>
        <dbReference type="EMBL" id="MFD2617117.1"/>
    </source>
</evidence>
<proteinExistence type="predicted"/>
<dbReference type="RefSeq" id="WP_141189065.1">
    <property type="nucleotide sequence ID" value="NZ_JBHUMR010000008.1"/>
</dbReference>
<gene>
    <name evidence="1" type="ORF">ACFSTF_07305</name>
</gene>
<evidence type="ECO:0000313" key="2">
    <source>
        <dbReference type="Proteomes" id="UP001597458"/>
    </source>
</evidence>
<keyword evidence="2" id="KW-1185">Reference proteome</keyword>
<comment type="caution">
    <text evidence="1">The sequence shown here is derived from an EMBL/GenBank/DDBJ whole genome shotgun (WGS) entry which is preliminary data.</text>
</comment>
<name>A0ABW5PQN1_9BACI</name>
<accession>A0ABW5PQN1</accession>
<sequence>MTKNCSIVYGGLTPLGLNLCESLLEDDMYILSVSSASTEEEREQEEENELFIGRHALFKHVDKLEKVDQSISTVFLLTHQNLNKKQHIYIDSIYNKIIEQSQPILFIVVSLSNSSELDENNSHRPVQLKNKVEKQMVTKLNQNDLIRHHDKMAIIRSNNITESIFDELVQIIKTTVHASIHRLEIIQTSLDDRDCSKVKTLFSCDDMKEVQQIITVDISD</sequence>
<organism evidence="1 2">
    <name type="scientific">Terrilactibacillus laevilacticus</name>
    <dbReference type="NCBI Taxonomy" id="1380157"/>
    <lineage>
        <taxon>Bacteria</taxon>
        <taxon>Bacillati</taxon>
        <taxon>Bacillota</taxon>
        <taxon>Bacilli</taxon>
        <taxon>Bacillales</taxon>
        <taxon>Bacillaceae</taxon>
        <taxon>Terrilactibacillus</taxon>
    </lineage>
</organism>
<reference evidence="2" key="1">
    <citation type="journal article" date="2019" name="Int. J. Syst. Evol. Microbiol.">
        <title>The Global Catalogue of Microorganisms (GCM) 10K type strain sequencing project: providing services to taxonomists for standard genome sequencing and annotation.</title>
        <authorList>
            <consortium name="The Broad Institute Genomics Platform"/>
            <consortium name="The Broad Institute Genome Sequencing Center for Infectious Disease"/>
            <person name="Wu L."/>
            <person name="Ma J."/>
        </authorList>
    </citation>
    <scope>NUCLEOTIDE SEQUENCE [LARGE SCALE GENOMIC DNA]</scope>
    <source>
        <strain evidence="2">TISTR 2241</strain>
    </source>
</reference>
<protein>
    <recommendedName>
        <fullName evidence="3">NAD(P)-binding domain-containing protein</fullName>
    </recommendedName>
</protein>
<dbReference type="Proteomes" id="UP001597458">
    <property type="component" value="Unassembled WGS sequence"/>
</dbReference>
<evidence type="ECO:0008006" key="3">
    <source>
        <dbReference type="Google" id="ProtNLM"/>
    </source>
</evidence>